<keyword evidence="1" id="KW-0880">Kelch repeat</keyword>
<dbReference type="InterPro" id="IPR011705">
    <property type="entry name" value="BACK"/>
</dbReference>
<evidence type="ECO:0000313" key="5">
    <source>
        <dbReference type="EnsemblMetazoa" id="XP_038056677.1"/>
    </source>
</evidence>
<protein>
    <recommendedName>
        <fullName evidence="4">BTB domain-containing protein</fullName>
    </recommendedName>
</protein>
<dbReference type="Pfam" id="PF01344">
    <property type="entry name" value="Kelch_1"/>
    <property type="match status" value="1"/>
</dbReference>
<sequence length="584" mass="64912">MATSVSEEDERYCDRRHAQNLLDGLACLRADSQFCDIELCVGKSKYQAHRAVLSACSPYFQGMFASGMREAHQDSVDILGIDPHVLQLLLDFMYTGYVQVEADTVQDLLSAADMLQLQGVVTICCSFLKTQLHPSNCLGILRFARSHACDDLAATCLAYACAYFAQVSKMEEFLDVDVDDIMSLLKSEELRVDNEFEVFQAAMSWILHSPSDRRKTLVRVLEPVRFPIISQHQLFEYIRECPDLSLRVAMGKLLERFNPDKTQSSSVRPAAAFSNPSLSRPRQNARKHLVLIGGYRRNPGERFDDMETLDSVVQLDTFTQRWATMPSLQQPRHGHDAAFLNGSLYAMGGECDALINNNVETLDPVSKQWSDMPSLLSPRCGHGVCTVNGVMYVLGGIEGSDVLKSIEKFDEERGAWCLAGNMTEGRSYFATAEVDGLIYVAGGCNDPTSGELKSLESYNPITNEWNSLASMKHKRAHFKMGVLGDHLYVVGGANKERNVLSSVERYSVIEEKWTSLKHMSTARADMSVATVNGLIYVMGGRSSGKSTRAPKTLDLVECYDPRSNSWITMGKMPTSRCEAAVTVI</sequence>
<dbReference type="FunFam" id="1.25.40.420:FF:000001">
    <property type="entry name" value="Kelch-like family member 12"/>
    <property type="match status" value="1"/>
</dbReference>
<dbReference type="GeneID" id="119728491"/>
<evidence type="ECO:0000259" key="4">
    <source>
        <dbReference type="PROSITE" id="PS50097"/>
    </source>
</evidence>
<name>A0A913ZYN8_PATMI</name>
<evidence type="ECO:0000256" key="2">
    <source>
        <dbReference type="ARBA" id="ARBA00022737"/>
    </source>
</evidence>
<dbReference type="Pfam" id="PF24981">
    <property type="entry name" value="Beta-prop_ATRN-LZTR1"/>
    <property type="match status" value="1"/>
</dbReference>
<dbReference type="InterPro" id="IPR000210">
    <property type="entry name" value="BTB/POZ_dom"/>
</dbReference>
<dbReference type="InterPro" id="IPR011333">
    <property type="entry name" value="SKP1/BTB/POZ_sf"/>
</dbReference>
<dbReference type="Pfam" id="PF07707">
    <property type="entry name" value="BACK"/>
    <property type="match status" value="1"/>
</dbReference>
<dbReference type="RefSeq" id="XP_038056677.1">
    <property type="nucleotide sequence ID" value="XM_038200749.1"/>
</dbReference>
<dbReference type="Gene3D" id="3.30.710.10">
    <property type="entry name" value="Potassium Channel Kv1.1, Chain A"/>
    <property type="match status" value="1"/>
</dbReference>
<dbReference type="InterPro" id="IPR017096">
    <property type="entry name" value="BTB-kelch_protein"/>
</dbReference>
<proteinExistence type="predicted"/>
<dbReference type="OrthoDB" id="1022638at2759"/>
<dbReference type="SMART" id="SM00612">
    <property type="entry name" value="Kelch"/>
    <property type="match status" value="6"/>
</dbReference>
<keyword evidence="6" id="KW-1185">Reference proteome</keyword>
<dbReference type="FunFam" id="3.30.710.10:FF:000001">
    <property type="entry name" value="Kelch-like family member 20"/>
    <property type="match status" value="1"/>
</dbReference>
<dbReference type="PIRSF" id="PIRSF037037">
    <property type="entry name" value="Kelch-like_protein_gigaxonin"/>
    <property type="match status" value="1"/>
</dbReference>
<dbReference type="OMA" id="CYDPRDN"/>
<feature type="domain" description="BTB" evidence="4">
    <location>
        <begin position="35"/>
        <end position="102"/>
    </location>
</feature>
<dbReference type="Pfam" id="PF00651">
    <property type="entry name" value="BTB"/>
    <property type="match status" value="1"/>
</dbReference>
<feature type="region of interest" description="Disordered" evidence="3">
    <location>
        <begin position="260"/>
        <end position="281"/>
    </location>
</feature>
<dbReference type="EnsemblMetazoa" id="XM_038200749.1">
    <property type="protein sequence ID" value="XP_038056677.1"/>
    <property type="gene ID" value="LOC119728491"/>
</dbReference>
<organism evidence="5 6">
    <name type="scientific">Patiria miniata</name>
    <name type="common">Bat star</name>
    <name type="synonym">Asterina miniata</name>
    <dbReference type="NCBI Taxonomy" id="46514"/>
    <lineage>
        <taxon>Eukaryota</taxon>
        <taxon>Metazoa</taxon>
        <taxon>Echinodermata</taxon>
        <taxon>Eleutherozoa</taxon>
        <taxon>Asterozoa</taxon>
        <taxon>Asteroidea</taxon>
        <taxon>Valvatacea</taxon>
        <taxon>Valvatida</taxon>
        <taxon>Asterinidae</taxon>
        <taxon>Patiria</taxon>
    </lineage>
</organism>
<evidence type="ECO:0000313" key="6">
    <source>
        <dbReference type="Proteomes" id="UP000887568"/>
    </source>
</evidence>
<dbReference type="InterPro" id="IPR056737">
    <property type="entry name" value="Beta-prop_ATRN-MKLN-like"/>
</dbReference>
<dbReference type="Proteomes" id="UP000887568">
    <property type="component" value="Unplaced"/>
</dbReference>
<dbReference type="InterPro" id="IPR015915">
    <property type="entry name" value="Kelch-typ_b-propeller"/>
</dbReference>
<dbReference type="PROSITE" id="PS50097">
    <property type="entry name" value="BTB"/>
    <property type="match status" value="1"/>
</dbReference>
<dbReference type="InterPro" id="IPR006652">
    <property type="entry name" value="Kelch_1"/>
</dbReference>
<dbReference type="Gene3D" id="2.120.10.80">
    <property type="entry name" value="Kelch-type beta propeller"/>
    <property type="match status" value="2"/>
</dbReference>
<accession>A0A913ZYN8</accession>
<dbReference type="PANTHER" id="PTHR24412:SF35">
    <property type="entry name" value="ACTIN-BINDING PROTEIN IPP"/>
    <property type="match status" value="1"/>
</dbReference>
<keyword evidence="2" id="KW-0677">Repeat</keyword>
<dbReference type="Gene3D" id="1.25.40.420">
    <property type="match status" value="1"/>
</dbReference>
<reference evidence="5" key="1">
    <citation type="submission" date="2022-11" db="UniProtKB">
        <authorList>
            <consortium name="EnsemblMetazoa"/>
        </authorList>
    </citation>
    <scope>IDENTIFICATION</scope>
</reference>
<dbReference type="SUPFAM" id="SSF54695">
    <property type="entry name" value="POZ domain"/>
    <property type="match status" value="1"/>
</dbReference>
<dbReference type="PANTHER" id="PTHR24412">
    <property type="entry name" value="KELCH PROTEIN"/>
    <property type="match status" value="1"/>
</dbReference>
<dbReference type="AlphaFoldDB" id="A0A913ZYN8"/>
<dbReference type="SMART" id="SM00225">
    <property type="entry name" value="BTB"/>
    <property type="match status" value="1"/>
</dbReference>
<dbReference type="SUPFAM" id="SSF50965">
    <property type="entry name" value="Galactose oxidase, central domain"/>
    <property type="match status" value="1"/>
</dbReference>
<evidence type="ECO:0000256" key="3">
    <source>
        <dbReference type="SAM" id="MobiDB-lite"/>
    </source>
</evidence>
<dbReference type="SMART" id="SM00875">
    <property type="entry name" value="BACK"/>
    <property type="match status" value="1"/>
</dbReference>
<evidence type="ECO:0000256" key="1">
    <source>
        <dbReference type="ARBA" id="ARBA00022441"/>
    </source>
</evidence>
<dbReference type="InterPro" id="IPR011043">
    <property type="entry name" value="Gal_Oxase/kelch_b-propeller"/>
</dbReference>